<keyword evidence="9" id="KW-1185">Reference proteome</keyword>
<dbReference type="CDD" id="cd05254">
    <property type="entry name" value="dTDP_HR_like_SDR_e"/>
    <property type="match status" value="1"/>
</dbReference>
<name>A0ABT3PIY3_9BACT</name>
<comment type="pathway">
    <text evidence="1 6">Carbohydrate biosynthesis; dTDP-L-rhamnose biosynthesis.</text>
</comment>
<evidence type="ECO:0000256" key="2">
    <source>
        <dbReference type="ARBA" id="ARBA00010944"/>
    </source>
</evidence>
<accession>A0ABT3PIY3</accession>
<gene>
    <name evidence="8" type="primary">rfbD</name>
    <name evidence="8" type="ORF">J6I44_03530</name>
</gene>
<comment type="function">
    <text evidence="6">Catalyzes the reduction of dTDP-6-deoxy-L-lyxo-4-hexulose to yield dTDP-L-rhamnose.</text>
</comment>
<dbReference type="PANTHER" id="PTHR10491">
    <property type="entry name" value="DTDP-4-DEHYDRORHAMNOSE REDUCTASE"/>
    <property type="match status" value="1"/>
</dbReference>
<dbReference type="Gene3D" id="3.90.25.10">
    <property type="entry name" value="UDP-galactose 4-epimerase, domain 1"/>
    <property type="match status" value="1"/>
</dbReference>
<dbReference type="GO" id="GO:0008831">
    <property type="term" value="F:dTDP-4-dehydrorhamnose reductase activity"/>
    <property type="evidence" value="ECO:0007669"/>
    <property type="project" value="UniProtKB-EC"/>
</dbReference>
<dbReference type="InterPro" id="IPR029903">
    <property type="entry name" value="RmlD-like-bd"/>
</dbReference>
<dbReference type="InterPro" id="IPR036291">
    <property type="entry name" value="NAD(P)-bd_dom_sf"/>
</dbReference>
<dbReference type="EC" id="1.1.1.133" evidence="3 6"/>
<evidence type="ECO:0000256" key="3">
    <source>
        <dbReference type="ARBA" id="ARBA00012929"/>
    </source>
</evidence>
<comment type="catalytic activity">
    <reaction evidence="5">
        <text>dTDP-beta-L-rhamnose + NADP(+) = dTDP-4-dehydro-beta-L-rhamnose + NADPH + H(+)</text>
        <dbReference type="Rhea" id="RHEA:21796"/>
        <dbReference type="ChEBI" id="CHEBI:15378"/>
        <dbReference type="ChEBI" id="CHEBI:57510"/>
        <dbReference type="ChEBI" id="CHEBI:57783"/>
        <dbReference type="ChEBI" id="CHEBI:58349"/>
        <dbReference type="ChEBI" id="CHEBI:62830"/>
        <dbReference type="EC" id="1.1.1.133"/>
    </reaction>
</comment>
<dbReference type="InterPro" id="IPR005913">
    <property type="entry name" value="dTDP_dehydrorham_reduct"/>
</dbReference>
<dbReference type="RefSeq" id="WP_265764600.1">
    <property type="nucleotide sequence ID" value="NZ_JAGGJA010000002.1"/>
</dbReference>
<proteinExistence type="inferred from homology"/>
<dbReference type="Gene3D" id="3.40.50.720">
    <property type="entry name" value="NAD(P)-binding Rossmann-like Domain"/>
    <property type="match status" value="1"/>
</dbReference>
<comment type="similarity">
    <text evidence="2 6">Belongs to the dTDP-4-dehydrorhamnose reductase family.</text>
</comment>
<dbReference type="PANTHER" id="PTHR10491:SF4">
    <property type="entry name" value="METHIONINE ADENOSYLTRANSFERASE 2 SUBUNIT BETA"/>
    <property type="match status" value="1"/>
</dbReference>
<dbReference type="SUPFAM" id="SSF51735">
    <property type="entry name" value="NAD(P)-binding Rossmann-fold domains"/>
    <property type="match status" value="1"/>
</dbReference>
<dbReference type="Pfam" id="PF04321">
    <property type="entry name" value="RmlD_sub_bind"/>
    <property type="match status" value="1"/>
</dbReference>
<dbReference type="Proteomes" id="UP001207918">
    <property type="component" value="Unassembled WGS sequence"/>
</dbReference>
<protein>
    <recommendedName>
        <fullName evidence="4 6">dTDP-4-dehydrorhamnose reductase</fullName>
        <ecNumber evidence="3 6">1.1.1.133</ecNumber>
    </recommendedName>
</protein>
<reference evidence="8 9" key="1">
    <citation type="submission" date="2021-03" db="EMBL/GenBank/DDBJ databases">
        <title>Aliifodinibius sp. nov., a new bacterium isolated from saline soil.</title>
        <authorList>
            <person name="Galisteo C."/>
            <person name="De La Haba R."/>
            <person name="Sanchez-Porro C."/>
            <person name="Ventosa A."/>
        </authorList>
    </citation>
    <scope>NUCLEOTIDE SEQUENCE [LARGE SCALE GENOMIC DNA]</scope>
    <source>
        <strain evidence="8 9">1BSP15-2V2</strain>
    </source>
</reference>
<keyword evidence="6" id="KW-0521">NADP</keyword>
<evidence type="ECO:0000256" key="1">
    <source>
        <dbReference type="ARBA" id="ARBA00004781"/>
    </source>
</evidence>
<evidence type="ECO:0000256" key="4">
    <source>
        <dbReference type="ARBA" id="ARBA00017099"/>
    </source>
</evidence>
<evidence type="ECO:0000313" key="9">
    <source>
        <dbReference type="Proteomes" id="UP001207918"/>
    </source>
</evidence>
<organism evidence="8 9">
    <name type="scientific">Fodinibius salsisoli</name>
    <dbReference type="NCBI Taxonomy" id="2820877"/>
    <lineage>
        <taxon>Bacteria</taxon>
        <taxon>Pseudomonadati</taxon>
        <taxon>Balneolota</taxon>
        <taxon>Balneolia</taxon>
        <taxon>Balneolales</taxon>
        <taxon>Balneolaceae</taxon>
        <taxon>Fodinibius</taxon>
    </lineage>
</organism>
<comment type="caution">
    <text evidence="8">The sequence shown here is derived from an EMBL/GenBank/DDBJ whole genome shotgun (WGS) entry which is preliminary data.</text>
</comment>
<sequence>MKIVLLGASGQLGQEWQVFFNKQASADHLLLPYTSSQLDITNEEELAHELEQQEADVVINCAAYTDVDGAEEHRDTALKVNAEAVASLAEICSDLDCMLIHYSTDYVFPGSLDDRDNLPGGYPEDYPTNAINYYGETKLKGEEGIRSSGCRHLIVRVSWLCGAYGANFVKTMLMLGRERDQLQVVNDQWGSPAFTENVVFNTWQLLEAGQSGTYHITSKGLITWYDFARATFEAASVNVEVQPVSSDQFPTAAKRPHFSKLNTNKVKAVAGTKVIDWKLGLKSMLEELESQAKEG</sequence>
<evidence type="ECO:0000313" key="8">
    <source>
        <dbReference type="EMBL" id="MCW9705905.1"/>
    </source>
</evidence>
<evidence type="ECO:0000259" key="7">
    <source>
        <dbReference type="Pfam" id="PF04321"/>
    </source>
</evidence>
<dbReference type="EMBL" id="JAGGJA010000002">
    <property type="protein sequence ID" value="MCW9705905.1"/>
    <property type="molecule type" value="Genomic_DNA"/>
</dbReference>
<evidence type="ECO:0000256" key="5">
    <source>
        <dbReference type="ARBA" id="ARBA00048200"/>
    </source>
</evidence>
<keyword evidence="6 8" id="KW-0560">Oxidoreductase</keyword>
<dbReference type="NCBIfam" id="TIGR01214">
    <property type="entry name" value="rmlD"/>
    <property type="match status" value="1"/>
</dbReference>
<evidence type="ECO:0000256" key="6">
    <source>
        <dbReference type="RuleBase" id="RU364082"/>
    </source>
</evidence>
<feature type="domain" description="RmlD-like substrate binding" evidence="7">
    <location>
        <begin position="1"/>
        <end position="288"/>
    </location>
</feature>